<evidence type="ECO:0000256" key="2">
    <source>
        <dbReference type="ARBA" id="ARBA00009533"/>
    </source>
</evidence>
<evidence type="ECO:0000256" key="6">
    <source>
        <dbReference type="PIRSR" id="PIRSR602129-50"/>
    </source>
</evidence>
<feature type="modified residue" description="N6-(pyridoxal phosphate)lysine" evidence="6">
    <location>
        <position position="130"/>
    </location>
</feature>
<dbReference type="RefSeq" id="XP_046072670.1">
    <property type="nucleotide sequence ID" value="XM_046214109.1"/>
</dbReference>
<dbReference type="PANTHER" id="PTHR43321">
    <property type="entry name" value="GLUTAMATE DECARBOXYLASE"/>
    <property type="match status" value="1"/>
</dbReference>
<evidence type="ECO:0000256" key="3">
    <source>
        <dbReference type="ARBA" id="ARBA00012421"/>
    </source>
</evidence>
<dbReference type="GeneID" id="70244396"/>
<dbReference type="GO" id="GO:0004351">
    <property type="term" value="F:glutamate decarboxylase activity"/>
    <property type="evidence" value="ECO:0007669"/>
    <property type="project" value="UniProtKB-EC"/>
</dbReference>
<proteinExistence type="inferred from homology"/>
<evidence type="ECO:0000256" key="4">
    <source>
        <dbReference type="ARBA" id="ARBA00022898"/>
    </source>
</evidence>
<dbReference type="InterPro" id="IPR002129">
    <property type="entry name" value="PyrdxlP-dep_de-COase"/>
</dbReference>
<reference evidence="8" key="1">
    <citation type="submission" date="2021-12" db="EMBL/GenBank/DDBJ databases">
        <title>Convergent genome expansion in fungi linked to evolution of root-endophyte symbiosis.</title>
        <authorList>
            <consortium name="DOE Joint Genome Institute"/>
            <person name="Ke Y.-H."/>
            <person name="Bonito G."/>
            <person name="Liao H.-L."/>
            <person name="Looney B."/>
            <person name="Rojas-Flechas A."/>
            <person name="Nash J."/>
            <person name="Hameed K."/>
            <person name="Schadt C."/>
            <person name="Martin F."/>
            <person name="Crous P.W."/>
            <person name="Miettinen O."/>
            <person name="Magnuson J.K."/>
            <person name="Labbe J."/>
            <person name="Jacobson D."/>
            <person name="Doktycz M.J."/>
            <person name="Veneault-Fourrey C."/>
            <person name="Kuo A."/>
            <person name="Mondo S."/>
            <person name="Calhoun S."/>
            <person name="Riley R."/>
            <person name="Ohm R."/>
            <person name="LaButti K."/>
            <person name="Andreopoulos B."/>
            <person name="Pangilinan J."/>
            <person name="Nolan M."/>
            <person name="Tritt A."/>
            <person name="Clum A."/>
            <person name="Lipzen A."/>
            <person name="Daum C."/>
            <person name="Barry K."/>
            <person name="Grigoriev I.V."/>
            <person name="Vilgalys R."/>
        </authorList>
    </citation>
    <scope>NUCLEOTIDE SEQUENCE</scope>
    <source>
        <strain evidence="8">PMI_201</strain>
    </source>
</reference>
<gene>
    <name evidence="8" type="ORF">BGW36DRAFT_359737</name>
</gene>
<organism evidence="8 9">
    <name type="scientific">Talaromyces proteolyticus</name>
    <dbReference type="NCBI Taxonomy" id="1131652"/>
    <lineage>
        <taxon>Eukaryota</taxon>
        <taxon>Fungi</taxon>
        <taxon>Dikarya</taxon>
        <taxon>Ascomycota</taxon>
        <taxon>Pezizomycotina</taxon>
        <taxon>Eurotiomycetes</taxon>
        <taxon>Eurotiomycetidae</taxon>
        <taxon>Eurotiales</taxon>
        <taxon>Trichocomaceae</taxon>
        <taxon>Talaromyces</taxon>
        <taxon>Talaromyces sect. Bacilispori</taxon>
    </lineage>
</organism>
<dbReference type="EC" id="4.1.1.15" evidence="3"/>
<dbReference type="EMBL" id="JAJTJA010000006">
    <property type="protein sequence ID" value="KAH8697969.1"/>
    <property type="molecule type" value="Genomic_DNA"/>
</dbReference>
<dbReference type="GO" id="GO:0005829">
    <property type="term" value="C:cytosol"/>
    <property type="evidence" value="ECO:0007669"/>
    <property type="project" value="TreeGrafter"/>
</dbReference>
<comment type="caution">
    <text evidence="8">The sequence shown here is derived from an EMBL/GenBank/DDBJ whole genome shotgun (WGS) entry which is preliminary data.</text>
</comment>
<protein>
    <recommendedName>
        <fullName evidence="3">glutamate decarboxylase</fullName>
        <ecNumber evidence="3">4.1.1.15</ecNumber>
    </recommendedName>
</protein>
<comment type="cofactor">
    <cofactor evidence="1 6 7">
        <name>pyridoxal 5'-phosphate</name>
        <dbReference type="ChEBI" id="CHEBI:597326"/>
    </cofactor>
</comment>
<dbReference type="InterPro" id="IPR015424">
    <property type="entry name" value="PyrdxlP-dep_Trfase"/>
</dbReference>
<keyword evidence="9" id="KW-1185">Reference proteome</keyword>
<dbReference type="Gene3D" id="3.40.640.10">
    <property type="entry name" value="Type I PLP-dependent aspartate aminotransferase-like (Major domain)"/>
    <property type="match status" value="1"/>
</dbReference>
<dbReference type="AlphaFoldDB" id="A0AAD4KS29"/>
<evidence type="ECO:0000313" key="9">
    <source>
        <dbReference type="Proteomes" id="UP001201262"/>
    </source>
</evidence>
<dbReference type="InterPro" id="IPR010107">
    <property type="entry name" value="Glutamate_decarboxylase"/>
</dbReference>
<name>A0AAD4KS29_9EURO</name>
<dbReference type="SUPFAM" id="SSF53383">
    <property type="entry name" value="PLP-dependent transferases"/>
    <property type="match status" value="1"/>
</dbReference>
<evidence type="ECO:0000256" key="7">
    <source>
        <dbReference type="RuleBase" id="RU000382"/>
    </source>
</evidence>
<dbReference type="InterPro" id="IPR015421">
    <property type="entry name" value="PyrdxlP-dep_Trfase_major"/>
</dbReference>
<keyword evidence="4 6" id="KW-0663">Pyridoxal phosphate</keyword>
<dbReference type="Pfam" id="PF00282">
    <property type="entry name" value="Pyridoxal_deC"/>
    <property type="match status" value="1"/>
</dbReference>
<dbReference type="PANTHER" id="PTHR43321:SF6">
    <property type="entry name" value="GLUTAMATE DECARBOXYLASE"/>
    <property type="match status" value="1"/>
</dbReference>
<dbReference type="GO" id="GO:0030170">
    <property type="term" value="F:pyridoxal phosphate binding"/>
    <property type="evidence" value="ECO:0007669"/>
    <property type="project" value="InterPro"/>
</dbReference>
<dbReference type="GO" id="GO:0006538">
    <property type="term" value="P:L-glutamate catabolic process"/>
    <property type="evidence" value="ECO:0007669"/>
    <property type="project" value="TreeGrafter"/>
</dbReference>
<evidence type="ECO:0000256" key="1">
    <source>
        <dbReference type="ARBA" id="ARBA00001933"/>
    </source>
</evidence>
<comment type="similarity">
    <text evidence="2 7">Belongs to the group II decarboxylase family.</text>
</comment>
<accession>A0AAD4KS29</accession>
<sequence>MSIGGHSEAIMLATLAVKKGWQNKRKAAGNDCSRPNLIMNSAVQEKYVYCTNGRYVIDPVEAVNLVDENTIGREYEDAKKINGLLINKNIDCPIHVDAASGGFIALFVNPNFIWDFRLPKVGSINPSSHKYGLVYPGVFRVVWRSSEFLPQELVFNINYLCADQAIFTLNFSKGASQVI</sequence>
<keyword evidence="5 7" id="KW-0456">Lyase</keyword>
<evidence type="ECO:0000256" key="5">
    <source>
        <dbReference type="ARBA" id="ARBA00023239"/>
    </source>
</evidence>
<evidence type="ECO:0000313" key="8">
    <source>
        <dbReference type="EMBL" id="KAH8697969.1"/>
    </source>
</evidence>
<dbReference type="Proteomes" id="UP001201262">
    <property type="component" value="Unassembled WGS sequence"/>
</dbReference>